<gene>
    <name evidence="1" type="ORF">NC00_03120</name>
</gene>
<dbReference type="Proteomes" id="UP000029879">
    <property type="component" value="Unassembled WGS sequence"/>
</dbReference>
<dbReference type="AlphaFoldDB" id="A0AB34PD21"/>
<organism evidence="1 2">
    <name type="scientific">Xanthomonas cannabis pv. phaseoli</name>
    <dbReference type="NCBI Taxonomy" id="1885902"/>
    <lineage>
        <taxon>Bacteria</taxon>
        <taxon>Pseudomonadati</taxon>
        <taxon>Pseudomonadota</taxon>
        <taxon>Gammaproteobacteria</taxon>
        <taxon>Lysobacterales</taxon>
        <taxon>Lysobacteraceae</taxon>
        <taxon>Xanthomonas</taxon>
    </lineage>
</organism>
<proteinExistence type="predicted"/>
<protein>
    <recommendedName>
        <fullName evidence="3">Secreted protein</fullName>
    </recommendedName>
</protein>
<comment type="caution">
    <text evidence="1">The sequence shown here is derived from an EMBL/GenBank/DDBJ whole genome shotgun (WGS) entry which is preliminary data.</text>
</comment>
<sequence>MLAWYSLGGVQVCVQKYGRTTTSLVQLIVTAACRPQPFAARAILASSLLPKLGVFSRWRIAGAFSRGADKSHLTVGCYCTAIELQILLGLTFLPSRFAIRGYAPSVLP</sequence>
<evidence type="ECO:0000313" key="2">
    <source>
        <dbReference type="Proteomes" id="UP000029879"/>
    </source>
</evidence>
<reference evidence="1 2" key="1">
    <citation type="submission" date="2014-10" db="EMBL/GenBank/DDBJ databases">
        <title>Genome sequence of a Xanthomonas strain that is pathogenic on beans.</title>
        <authorList>
            <person name="Aritua V."/>
            <person name="Sapp M."/>
            <person name="Harrison J."/>
            <person name="Smith J."/>
            <person name="Studholme D."/>
        </authorList>
    </citation>
    <scope>NUCLEOTIDE SEQUENCE [LARGE SCALE GENOMIC DNA]</scope>
    <source>
        <strain evidence="1 2">Nyagatare</strain>
    </source>
</reference>
<accession>A0AB34PD21</accession>
<dbReference type="EMBL" id="JRQI01000007">
    <property type="protein sequence ID" value="KGK59329.1"/>
    <property type="molecule type" value="Genomic_DNA"/>
</dbReference>
<evidence type="ECO:0000313" key="1">
    <source>
        <dbReference type="EMBL" id="KGK59329.1"/>
    </source>
</evidence>
<evidence type="ECO:0008006" key="3">
    <source>
        <dbReference type="Google" id="ProtNLM"/>
    </source>
</evidence>
<name>A0AB34PD21_9XANT</name>